<feature type="coiled-coil region" evidence="3">
    <location>
        <begin position="479"/>
        <end position="513"/>
    </location>
</feature>
<reference evidence="6" key="1">
    <citation type="submission" date="2025-08" db="UniProtKB">
        <authorList>
            <consortium name="RefSeq"/>
        </authorList>
    </citation>
    <scope>IDENTIFICATION</scope>
    <source>
        <tissue evidence="6">Whole Larva</tissue>
    </source>
</reference>
<dbReference type="SMART" id="SM00326">
    <property type="entry name" value="SH3"/>
    <property type="match status" value="2"/>
</dbReference>
<keyword evidence="3" id="KW-0175">Coiled coil</keyword>
<proteinExistence type="predicted"/>
<dbReference type="Gene3D" id="2.30.30.40">
    <property type="entry name" value="SH3 Domains"/>
    <property type="match status" value="2"/>
</dbReference>
<name>A0ABM1MKM7_NICVS</name>
<protein>
    <submittedName>
        <fullName evidence="6">Titin-like</fullName>
    </submittedName>
</protein>
<evidence type="ECO:0000256" key="3">
    <source>
        <dbReference type="SAM" id="Coils"/>
    </source>
</evidence>
<organism evidence="5 6">
    <name type="scientific">Nicrophorus vespilloides</name>
    <name type="common">Boreal carrion beetle</name>
    <dbReference type="NCBI Taxonomy" id="110193"/>
    <lineage>
        <taxon>Eukaryota</taxon>
        <taxon>Metazoa</taxon>
        <taxon>Ecdysozoa</taxon>
        <taxon>Arthropoda</taxon>
        <taxon>Hexapoda</taxon>
        <taxon>Insecta</taxon>
        <taxon>Pterygota</taxon>
        <taxon>Neoptera</taxon>
        <taxon>Endopterygota</taxon>
        <taxon>Coleoptera</taxon>
        <taxon>Polyphaga</taxon>
        <taxon>Staphyliniformia</taxon>
        <taxon>Silphidae</taxon>
        <taxon>Nicrophorinae</taxon>
        <taxon>Nicrophorus</taxon>
    </lineage>
</organism>
<dbReference type="GeneID" id="108561615"/>
<dbReference type="InterPro" id="IPR036028">
    <property type="entry name" value="SH3-like_dom_sf"/>
</dbReference>
<sequence length="516" mass="59081">MDQNPIAKALVSFEATDEVDLSYKAGDVVKVIKLSPGIEWWKVELNGKTGMVHKDSFELYKYMVVVDYLQPQEGYLQLNTGDLIDIVGVQKYKWIGRNQHGEEGSVDTNYVKQLPPFPKKTDTLDRIIPHEILVDLRKGRPRKASRSVISPRAHTVDIVEVTEEFDEIPVEPAEDKVEMRPKTQRPTLPWMQELSDKNKTSSLFSNHVLLDQKTTPKIRTRELPKNFSKIKDMWNQSDTQVTTSTSTVRSSFNNGILRKSIRVDSIESQEHPGNAKTIQRSSLTTTLIQNDMNESPIVQETQTKMYREIKPPVQTKGRVNANLIVDPVKTENQPKMYREMEPSIQTKDRTNVMRIRVTNEQIPVQPTQTIVQEKQTNMSPFGDPWRNRLTYLLPTKTIAQPEKAAPIVVTVQPDKSLENAPPLPTRKSIPKLIPHVPKITAKEEEEPVPKLPESEPPKLTKQCAIPIHKEAPKDDAKQIATLNTMVRELQEENMEMRRRMSALEKRLEFLIEKVLS</sequence>
<accession>A0ABM1MKM7</accession>
<dbReference type="PROSITE" id="PS50002">
    <property type="entry name" value="SH3"/>
    <property type="match status" value="1"/>
</dbReference>
<evidence type="ECO:0000256" key="2">
    <source>
        <dbReference type="PROSITE-ProRule" id="PRU00192"/>
    </source>
</evidence>
<dbReference type="Pfam" id="PF00018">
    <property type="entry name" value="SH3_1"/>
    <property type="match status" value="1"/>
</dbReference>
<dbReference type="RefSeq" id="XP_017775127.1">
    <property type="nucleotide sequence ID" value="XM_017919638.1"/>
</dbReference>
<keyword evidence="5" id="KW-1185">Reference proteome</keyword>
<evidence type="ECO:0000256" key="1">
    <source>
        <dbReference type="ARBA" id="ARBA00022443"/>
    </source>
</evidence>
<dbReference type="InterPro" id="IPR001452">
    <property type="entry name" value="SH3_domain"/>
</dbReference>
<evidence type="ECO:0000259" key="4">
    <source>
        <dbReference type="PROSITE" id="PS50002"/>
    </source>
</evidence>
<feature type="domain" description="SH3" evidence="4">
    <location>
        <begin position="2"/>
        <end position="62"/>
    </location>
</feature>
<evidence type="ECO:0000313" key="5">
    <source>
        <dbReference type="Proteomes" id="UP000695000"/>
    </source>
</evidence>
<gene>
    <name evidence="6" type="primary">LOC108561615</name>
</gene>
<dbReference type="SUPFAM" id="SSF50044">
    <property type="entry name" value="SH3-domain"/>
    <property type="match status" value="2"/>
</dbReference>
<evidence type="ECO:0000313" key="6">
    <source>
        <dbReference type="RefSeq" id="XP_017775127.1"/>
    </source>
</evidence>
<keyword evidence="1 2" id="KW-0728">SH3 domain</keyword>
<dbReference type="Proteomes" id="UP000695000">
    <property type="component" value="Unplaced"/>
</dbReference>